<accession>A0A6V8LUK9</accession>
<feature type="signal peptide" evidence="1">
    <location>
        <begin position="1"/>
        <end position="22"/>
    </location>
</feature>
<protein>
    <submittedName>
        <fullName evidence="3">Cytochrome c-554</fullName>
    </submittedName>
</protein>
<dbReference type="AlphaFoldDB" id="A0A6V8LUK9"/>
<comment type="caution">
    <text evidence="3">The sequence shown here is derived from an EMBL/GenBank/DDBJ whole genome shotgun (WGS) entry which is preliminary data.</text>
</comment>
<evidence type="ECO:0000313" key="3">
    <source>
        <dbReference type="EMBL" id="GFK93799.1"/>
    </source>
</evidence>
<keyword evidence="1" id="KW-0732">Signal</keyword>
<name>A0A6V8LUK9_9BACT</name>
<dbReference type="InterPro" id="IPR023155">
    <property type="entry name" value="Cyt_c-552/4"/>
</dbReference>
<dbReference type="SUPFAM" id="SSF48695">
    <property type="entry name" value="Multiheme cytochromes"/>
    <property type="match status" value="1"/>
</dbReference>
<proteinExistence type="predicted"/>
<dbReference type="Pfam" id="PF13435">
    <property type="entry name" value="Cytochrome_C554"/>
    <property type="match status" value="1"/>
</dbReference>
<keyword evidence="4" id="KW-1185">Reference proteome</keyword>
<evidence type="ECO:0000313" key="4">
    <source>
        <dbReference type="Proteomes" id="UP000494245"/>
    </source>
</evidence>
<reference evidence="3 4" key="1">
    <citation type="submission" date="2020-04" db="EMBL/GenBank/DDBJ databases">
        <authorList>
            <consortium name="Desulfovibrio sp. FSS-1 genome sequencing consortium"/>
            <person name="Shimoshige H."/>
            <person name="Kobayashi H."/>
            <person name="Maekawa T."/>
        </authorList>
    </citation>
    <scope>NUCLEOTIDE SEQUENCE [LARGE SCALE GENOMIC DNA]</scope>
    <source>
        <strain evidence="3 4">SIID29052-01</strain>
    </source>
</reference>
<gene>
    <name evidence="3" type="primary">cycA1</name>
    <name evidence="3" type="ORF">NNJEOMEG_01633</name>
</gene>
<sequence length="152" mass="16550">MARWACLAVGVLLLGVSGVALAAGEPAYVGSKACSQCHEKEFSNFKKYSKKAHSWNSVAIMRPKLKERELRQCYECHTTGYGRAGGFTSLEATPDLAEVGCETCHGPGGAHAASGERKDITRRPDTQSCTACHNKERVEDFRFKPLIYSGAH</sequence>
<reference evidence="3 4" key="2">
    <citation type="submission" date="2020-05" db="EMBL/GenBank/DDBJ databases">
        <title>Draft genome sequence of Desulfovibrio sp. strainFSS-1.</title>
        <authorList>
            <person name="Shimoshige H."/>
            <person name="Kobayashi H."/>
            <person name="Maekawa T."/>
        </authorList>
    </citation>
    <scope>NUCLEOTIDE SEQUENCE [LARGE SCALE GENOMIC DNA]</scope>
    <source>
        <strain evidence="3 4">SIID29052-01</strain>
    </source>
</reference>
<dbReference type="EMBL" id="BLTE01000006">
    <property type="protein sequence ID" value="GFK93799.1"/>
    <property type="molecule type" value="Genomic_DNA"/>
</dbReference>
<feature type="chain" id="PRO_5028838408" evidence="1">
    <location>
        <begin position="23"/>
        <end position="152"/>
    </location>
</feature>
<organism evidence="3 4">
    <name type="scientific">Fundidesulfovibrio magnetotacticus</name>
    <dbReference type="NCBI Taxonomy" id="2730080"/>
    <lineage>
        <taxon>Bacteria</taxon>
        <taxon>Pseudomonadati</taxon>
        <taxon>Thermodesulfobacteriota</taxon>
        <taxon>Desulfovibrionia</taxon>
        <taxon>Desulfovibrionales</taxon>
        <taxon>Desulfovibrionaceae</taxon>
        <taxon>Fundidesulfovibrio</taxon>
    </lineage>
</organism>
<evidence type="ECO:0000259" key="2">
    <source>
        <dbReference type="Pfam" id="PF13435"/>
    </source>
</evidence>
<dbReference type="Proteomes" id="UP000494245">
    <property type="component" value="Unassembled WGS sequence"/>
</dbReference>
<feature type="domain" description="Cytochrome c-552/4" evidence="2">
    <location>
        <begin position="33"/>
        <end position="106"/>
    </location>
</feature>
<evidence type="ECO:0000256" key="1">
    <source>
        <dbReference type="SAM" id="SignalP"/>
    </source>
</evidence>
<dbReference type="Gene3D" id="1.10.1130.10">
    <property type="entry name" value="Flavocytochrome C3, Chain A"/>
    <property type="match status" value="1"/>
</dbReference>
<dbReference type="InterPro" id="IPR036280">
    <property type="entry name" value="Multihaem_cyt_sf"/>
</dbReference>